<dbReference type="GO" id="GO:0008652">
    <property type="term" value="P:amino acid biosynthetic process"/>
    <property type="evidence" value="ECO:0007669"/>
    <property type="project" value="UniProtKB-KW"/>
</dbReference>
<feature type="binding site" evidence="7">
    <location>
        <position position="59"/>
    </location>
    <ligand>
        <name>substrate</name>
    </ligand>
</feature>
<dbReference type="RefSeq" id="WP_101893765.1">
    <property type="nucleotide sequence ID" value="NZ_CP022684.1"/>
</dbReference>
<dbReference type="GO" id="GO:0004765">
    <property type="term" value="F:shikimate kinase activity"/>
    <property type="evidence" value="ECO:0007669"/>
    <property type="project" value="UniProtKB-UniRule"/>
</dbReference>
<evidence type="ECO:0000256" key="6">
    <source>
        <dbReference type="ARBA" id="ARBA00023141"/>
    </source>
</evidence>
<keyword evidence="4 7" id="KW-0418">Kinase</keyword>
<dbReference type="CDD" id="cd00464">
    <property type="entry name" value="SK"/>
    <property type="match status" value="1"/>
</dbReference>
<feature type="binding site" evidence="7">
    <location>
        <position position="80"/>
    </location>
    <ligand>
        <name>substrate</name>
    </ligand>
</feature>
<proteinExistence type="inferred from homology"/>
<dbReference type="AlphaFoldDB" id="A0A2K9LJG7"/>
<evidence type="ECO:0000313" key="8">
    <source>
        <dbReference type="EMBL" id="AUM12403.1"/>
    </source>
</evidence>
<evidence type="ECO:0000256" key="5">
    <source>
        <dbReference type="ARBA" id="ARBA00022840"/>
    </source>
</evidence>
<evidence type="ECO:0000256" key="1">
    <source>
        <dbReference type="ARBA" id="ARBA00022605"/>
    </source>
</evidence>
<dbReference type="Pfam" id="PF01202">
    <property type="entry name" value="SKI"/>
    <property type="match status" value="1"/>
</dbReference>
<dbReference type="SUPFAM" id="SSF52540">
    <property type="entry name" value="P-loop containing nucleoside triphosphate hydrolases"/>
    <property type="match status" value="1"/>
</dbReference>
<dbReference type="UniPathway" id="UPA00053">
    <property type="reaction ID" value="UER00088"/>
</dbReference>
<keyword evidence="7" id="KW-0963">Cytoplasm</keyword>
<dbReference type="PANTHER" id="PTHR21087">
    <property type="entry name" value="SHIKIMATE KINASE"/>
    <property type="match status" value="1"/>
</dbReference>
<comment type="catalytic activity">
    <reaction evidence="7">
        <text>shikimate + ATP = 3-phosphoshikimate + ADP + H(+)</text>
        <dbReference type="Rhea" id="RHEA:13121"/>
        <dbReference type="ChEBI" id="CHEBI:15378"/>
        <dbReference type="ChEBI" id="CHEBI:30616"/>
        <dbReference type="ChEBI" id="CHEBI:36208"/>
        <dbReference type="ChEBI" id="CHEBI:145989"/>
        <dbReference type="ChEBI" id="CHEBI:456216"/>
        <dbReference type="EC" id="2.7.1.71"/>
    </reaction>
</comment>
<dbReference type="EC" id="2.7.1.71" evidence="7"/>
<evidence type="ECO:0000256" key="3">
    <source>
        <dbReference type="ARBA" id="ARBA00022741"/>
    </source>
</evidence>
<evidence type="ECO:0000256" key="4">
    <source>
        <dbReference type="ARBA" id="ARBA00022777"/>
    </source>
</evidence>
<dbReference type="InterPro" id="IPR031322">
    <property type="entry name" value="Shikimate/glucono_kinase"/>
</dbReference>
<comment type="function">
    <text evidence="7">Catalyzes the specific phosphorylation of the 3-hydroxyl group of shikimic acid using ATP as a cosubstrate.</text>
</comment>
<feature type="binding site" evidence="7">
    <location>
        <position position="135"/>
    </location>
    <ligand>
        <name>substrate</name>
    </ligand>
</feature>
<evidence type="ECO:0000256" key="2">
    <source>
        <dbReference type="ARBA" id="ARBA00022679"/>
    </source>
</evidence>
<protein>
    <recommendedName>
        <fullName evidence="7">Shikimate kinase</fullName>
        <shortName evidence="7">SK</shortName>
        <ecNumber evidence="7">2.7.1.71</ecNumber>
    </recommendedName>
</protein>
<dbReference type="Gene3D" id="3.40.50.300">
    <property type="entry name" value="P-loop containing nucleotide triphosphate hydrolases"/>
    <property type="match status" value="1"/>
</dbReference>
<keyword evidence="5 7" id="KW-0067">ATP-binding</keyword>
<dbReference type="GO" id="GO:0005524">
    <property type="term" value="F:ATP binding"/>
    <property type="evidence" value="ECO:0007669"/>
    <property type="project" value="UniProtKB-UniRule"/>
</dbReference>
<comment type="caution">
    <text evidence="7">Lacks conserved residue(s) required for the propagation of feature annotation.</text>
</comment>
<comment type="pathway">
    <text evidence="7">Metabolic intermediate biosynthesis; chorismate biosynthesis; chorismate from D-erythrose 4-phosphate and phosphoenolpyruvate: step 5/7.</text>
</comment>
<feature type="binding site" evidence="7">
    <location>
        <position position="123"/>
    </location>
    <ligand>
        <name>ATP</name>
        <dbReference type="ChEBI" id="CHEBI:30616"/>
    </ligand>
</feature>
<dbReference type="InterPro" id="IPR027417">
    <property type="entry name" value="P-loop_NTPase"/>
</dbReference>
<dbReference type="GO" id="GO:0005829">
    <property type="term" value="C:cytosol"/>
    <property type="evidence" value="ECO:0007669"/>
    <property type="project" value="TreeGrafter"/>
</dbReference>
<comment type="subcellular location">
    <subcellularLocation>
        <location evidence="7">Cytoplasm</location>
    </subcellularLocation>
</comment>
<dbReference type="Proteomes" id="UP000235116">
    <property type="component" value="Chromosome"/>
</dbReference>
<dbReference type="HAMAP" id="MF_00109">
    <property type="entry name" value="Shikimate_kinase"/>
    <property type="match status" value="1"/>
</dbReference>
<keyword evidence="9" id="KW-1185">Reference proteome</keyword>
<feature type="binding site" evidence="7">
    <location>
        <position position="35"/>
    </location>
    <ligand>
        <name>substrate</name>
    </ligand>
</feature>
<keyword evidence="3 7" id="KW-0547">Nucleotide-binding</keyword>
<gene>
    <name evidence="7" type="primary">aroK</name>
    <name evidence="8" type="ORF">Kalk_08230</name>
</gene>
<comment type="similarity">
    <text evidence="7">Belongs to the shikimate kinase family.</text>
</comment>
<reference evidence="9" key="1">
    <citation type="submission" date="2017-08" db="EMBL/GenBank/DDBJ databases">
        <title>Direct submision.</title>
        <authorList>
            <person name="Kim S.-J."/>
            <person name="Rhee S.-K."/>
        </authorList>
    </citation>
    <scope>NUCLEOTIDE SEQUENCE [LARGE SCALE GENOMIC DNA]</scope>
    <source>
        <strain evidence="9">GI5</strain>
    </source>
</reference>
<keyword evidence="7" id="KW-0460">Magnesium</keyword>
<sequence length="172" mass="19170">MQRQSLILIGMPGAGKSTMGILLAKELGLGFLDTDVAIQVKEGKTLQEILEERGYLALRDVEEQVLLETDCHQKVIATGGSAVYSEKGMAYLKSCGPIVYLDVPLEELRRRIHNYETRGIARRPEQSFAHLFEERAALYRQYADITVRCDRHGPGEVISQVLEALGKLNPDA</sequence>
<dbReference type="KEGG" id="kak:Kalk_08230"/>
<dbReference type="PANTHER" id="PTHR21087:SF16">
    <property type="entry name" value="SHIKIMATE KINASE 1, CHLOROPLASTIC"/>
    <property type="match status" value="1"/>
</dbReference>
<keyword evidence="7" id="KW-0479">Metal-binding</keyword>
<evidence type="ECO:0000313" key="9">
    <source>
        <dbReference type="Proteomes" id="UP000235116"/>
    </source>
</evidence>
<keyword evidence="6 7" id="KW-0057">Aromatic amino acid biosynthesis</keyword>
<feature type="binding site" evidence="7">
    <location>
        <position position="17"/>
    </location>
    <ligand>
        <name>Mg(2+)</name>
        <dbReference type="ChEBI" id="CHEBI:18420"/>
    </ligand>
</feature>
<dbReference type="OrthoDB" id="9800332at2"/>
<dbReference type="InterPro" id="IPR000623">
    <property type="entry name" value="Shikimate_kinase/TSH1"/>
</dbReference>
<accession>A0A2K9LJG7</accession>
<dbReference type="EMBL" id="CP022684">
    <property type="protein sequence ID" value="AUM12403.1"/>
    <property type="molecule type" value="Genomic_DNA"/>
</dbReference>
<dbReference type="PRINTS" id="PR01100">
    <property type="entry name" value="SHIKIMTKNASE"/>
</dbReference>
<keyword evidence="2 7" id="KW-0808">Transferase</keyword>
<comment type="subunit">
    <text evidence="7">Monomer.</text>
</comment>
<keyword evidence="1 7" id="KW-0028">Amino-acid biosynthesis</keyword>
<dbReference type="GO" id="GO:0000287">
    <property type="term" value="F:magnesium ion binding"/>
    <property type="evidence" value="ECO:0007669"/>
    <property type="project" value="UniProtKB-UniRule"/>
</dbReference>
<feature type="binding site" evidence="7">
    <location>
        <begin position="13"/>
        <end position="18"/>
    </location>
    <ligand>
        <name>ATP</name>
        <dbReference type="ChEBI" id="CHEBI:30616"/>
    </ligand>
</feature>
<comment type="cofactor">
    <cofactor evidence="7">
        <name>Mg(2+)</name>
        <dbReference type="ChEBI" id="CHEBI:18420"/>
    </cofactor>
    <text evidence="7">Binds 1 Mg(2+) ion per subunit.</text>
</comment>
<name>A0A2K9LJG7_9GAMM</name>
<evidence type="ECO:0000256" key="7">
    <source>
        <dbReference type="HAMAP-Rule" id="MF_00109"/>
    </source>
</evidence>
<organism evidence="8 9">
    <name type="scientific">Ketobacter alkanivorans</name>
    <dbReference type="NCBI Taxonomy" id="1917421"/>
    <lineage>
        <taxon>Bacteria</taxon>
        <taxon>Pseudomonadati</taxon>
        <taxon>Pseudomonadota</taxon>
        <taxon>Gammaproteobacteria</taxon>
        <taxon>Pseudomonadales</taxon>
        <taxon>Ketobacteraceae</taxon>
        <taxon>Ketobacter</taxon>
    </lineage>
</organism>
<dbReference type="GO" id="GO:0009423">
    <property type="term" value="P:chorismate biosynthetic process"/>
    <property type="evidence" value="ECO:0007669"/>
    <property type="project" value="UniProtKB-UniRule"/>
</dbReference>
<dbReference type="GO" id="GO:0009073">
    <property type="term" value="P:aromatic amino acid family biosynthetic process"/>
    <property type="evidence" value="ECO:0007669"/>
    <property type="project" value="UniProtKB-KW"/>
</dbReference>